<dbReference type="AlphaFoldDB" id="A0A5C5SEU1"/>
<sequence>MAKLDILSNYPMQVFDNRLDRRDNPLGPLIWTDVFLERVNQYPKQSILHIWPMASTVILGLADKNLPEFAAGLQAIYRRGYQPLVRQMGGLAVVADQGILNFSLFLPLSTTQLSIHQAYQLMANLVRQLFLDFPVSIEAFEISQSYCPGQYDLSIAGQKFAGLAQRRVKNGLVCSVYLSVSGNQGLRGEMIREFYHLGQADKQDRHFFPQIDPDSMATLSDLLGFDLTVDDVVKQLYYCLEEELGLSLTPLELKPELEEAFQRQQRHSQQRQKDLERIR</sequence>
<proteinExistence type="predicted"/>
<dbReference type="GO" id="GO:0016740">
    <property type="term" value="F:transferase activity"/>
    <property type="evidence" value="ECO:0007669"/>
    <property type="project" value="UniProtKB-KW"/>
</dbReference>
<protein>
    <submittedName>
        <fullName evidence="2">Protein--protein lipoyl transferase</fullName>
    </submittedName>
</protein>
<reference evidence="2 3" key="1">
    <citation type="submission" date="2019-08" db="EMBL/GenBank/DDBJ databases">
        <authorList>
            <person name="Lei W."/>
        </authorList>
    </citation>
    <scope>NUCLEOTIDE SEQUENCE [LARGE SCALE GENOMIC DNA]</scope>
    <source>
        <strain evidence="2 3">CCUG 66496</strain>
    </source>
</reference>
<dbReference type="SUPFAM" id="SSF55681">
    <property type="entry name" value="Class II aaRS and biotin synthetases"/>
    <property type="match status" value="1"/>
</dbReference>
<evidence type="ECO:0000313" key="3">
    <source>
        <dbReference type="Proteomes" id="UP000317430"/>
    </source>
</evidence>
<dbReference type="Pfam" id="PF21948">
    <property type="entry name" value="LplA-B_cat"/>
    <property type="match status" value="1"/>
</dbReference>
<dbReference type="InterPro" id="IPR050664">
    <property type="entry name" value="Octanoyltrans_LipM/LipL"/>
</dbReference>
<dbReference type="RefSeq" id="WP_146565765.1">
    <property type="nucleotide sequence ID" value="NZ_VOHL01000001.1"/>
</dbReference>
<keyword evidence="3" id="KW-1185">Reference proteome</keyword>
<dbReference type="InterPro" id="IPR045864">
    <property type="entry name" value="aa-tRNA-synth_II/BPL/LPL"/>
</dbReference>
<dbReference type="Gene3D" id="3.30.930.10">
    <property type="entry name" value="Bira Bifunctional Protein, Domain 2"/>
    <property type="match status" value="1"/>
</dbReference>
<dbReference type="PANTHER" id="PTHR43679">
    <property type="entry name" value="OCTANOYLTRANSFERASE LIPM-RELATED"/>
    <property type="match status" value="1"/>
</dbReference>
<dbReference type="Proteomes" id="UP000317430">
    <property type="component" value="Unassembled WGS sequence"/>
</dbReference>
<dbReference type="PROSITE" id="PS51733">
    <property type="entry name" value="BPL_LPL_CATALYTIC"/>
    <property type="match status" value="1"/>
</dbReference>
<dbReference type="GO" id="GO:0009249">
    <property type="term" value="P:protein lipoylation"/>
    <property type="evidence" value="ECO:0007669"/>
    <property type="project" value="UniProtKB-ARBA"/>
</dbReference>
<comment type="caution">
    <text evidence="2">The sequence shown here is derived from an EMBL/GenBank/DDBJ whole genome shotgun (WGS) entry which is preliminary data.</text>
</comment>
<dbReference type="EMBL" id="VOHL01000001">
    <property type="protein sequence ID" value="TWS98820.1"/>
    <property type="molecule type" value="Genomic_DNA"/>
</dbReference>
<name>A0A5C5SEU1_9STRE</name>
<dbReference type="GO" id="GO:0140096">
    <property type="term" value="F:catalytic activity, acting on a protein"/>
    <property type="evidence" value="ECO:0007669"/>
    <property type="project" value="UniProtKB-ARBA"/>
</dbReference>
<dbReference type="PANTHER" id="PTHR43679:SF2">
    <property type="entry name" value="OCTANOYL-[GCVH]:PROTEIN N-OCTANOYLTRANSFERASE"/>
    <property type="match status" value="1"/>
</dbReference>
<dbReference type="InterPro" id="IPR004143">
    <property type="entry name" value="BPL_LPL_catalytic"/>
</dbReference>
<accession>A0A5C5SEU1</accession>
<evidence type="ECO:0000313" key="2">
    <source>
        <dbReference type="EMBL" id="TWS98820.1"/>
    </source>
</evidence>
<keyword evidence="2" id="KW-0808">Transferase</keyword>
<evidence type="ECO:0000259" key="1">
    <source>
        <dbReference type="PROSITE" id="PS51733"/>
    </source>
</evidence>
<organism evidence="2 3">
    <name type="scientific">Streptococcus cuniculipharyngis</name>
    <dbReference type="NCBI Taxonomy" id="1562651"/>
    <lineage>
        <taxon>Bacteria</taxon>
        <taxon>Bacillati</taxon>
        <taxon>Bacillota</taxon>
        <taxon>Bacilli</taxon>
        <taxon>Lactobacillales</taxon>
        <taxon>Streptococcaceae</taxon>
        <taxon>Streptococcus</taxon>
    </lineage>
</organism>
<gene>
    <name evidence="2" type="ORF">FRX57_00995</name>
</gene>
<feature type="domain" description="BPL/LPL catalytic" evidence="1">
    <location>
        <begin position="40"/>
        <end position="248"/>
    </location>
</feature>
<dbReference type="OrthoDB" id="2080934at2"/>